<organism evidence="3 4">
    <name type="scientific">Hyphococcus luteus</name>
    <dbReference type="NCBI Taxonomy" id="2058213"/>
    <lineage>
        <taxon>Bacteria</taxon>
        <taxon>Pseudomonadati</taxon>
        <taxon>Pseudomonadota</taxon>
        <taxon>Alphaproteobacteria</taxon>
        <taxon>Parvularculales</taxon>
        <taxon>Parvularculaceae</taxon>
        <taxon>Hyphococcus</taxon>
    </lineage>
</organism>
<dbReference type="GO" id="GO:0016491">
    <property type="term" value="F:oxidoreductase activity"/>
    <property type="evidence" value="ECO:0007669"/>
    <property type="project" value="UniProtKB-KW"/>
</dbReference>
<dbReference type="RefSeq" id="WP_104829180.1">
    <property type="nucleotide sequence ID" value="NZ_PJCH01000005.1"/>
</dbReference>
<dbReference type="InterPro" id="IPR023210">
    <property type="entry name" value="NADP_OxRdtase_dom"/>
</dbReference>
<dbReference type="InterPro" id="IPR020471">
    <property type="entry name" value="AKR"/>
</dbReference>
<evidence type="ECO:0000313" key="4">
    <source>
        <dbReference type="Proteomes" id="UP000239504"/>
    </source>
</evidence>
<comment type="caution">
    <text evidence="3">The sequence shown here is derived from an EMBL/GenBank/DDBJ whole genome shotgun (WGS) entry which is preliminary data.</text>
</comment>
<dbReference type="SUPFAM" id="SSF51430">
    <property type="entry name" value="NAD(P)-linked oxidoreductase"/>
    <property type="match status" value="1"/>
</dbReference>
<evidence type="ECO:0000313" key="3">
    <source>
        <dbReference type="EMBL" id="PQA87935.1"/>
    </source>
</evidence>
<dbReference type="AlphaFoldDB" id="A0A2S7K5Z4"/>
<dbReference type="EMBL" id="PJCH01000005">
    <property type="protein sequence ID" value="PQA87935.1"/>
    <property type="molecule type" value="Genomic_DNA"/>
</dbReference>
<dbReference type="GO" id="GO:0005737">
    <property type="term" value="C:cytoplasm"/>
    <property type="evidence" value="ECO:0007669"/>
    <property type="project" value="TreeGrafter"/>
</dbReference>
<dbReference type="InterPro" id="IPR036812">
    <property type="entry name" value="NAD(P)_OxRdtase_dom_sf"/>
</dbReference>
<dbReference type="OrthoDB" id="9803483at2"/>
<sequence>MRKVPLGRSGLEVSRLGYGCMGLAEFYGEALSNAEAEKILEDALERGVSFFDTADMYGSGRNEEQLSGFLKKHRDDVVLATKFAIRRGDDGAWLGLSNDPKYIKEACDASLKRLGVDVIDLYYMHRRDKEVPVEESVGAMAELVKAGKVRALGLSEVSADTLKKASAVHPIAAVQSEYSIVTREMETGIVPACRELGAAFVAYSPLGRGLLTGAYRSERDFSDGDYRLVMSPRFADGALEKNLPLVDQIIAIARDKDATPAQIALAWVMAKGDDIIPIPGTKKLSRLEENLGALTVELSDEDIAVIEAAVPPEAVVGARYPETTASSLNG</sequence>
<reference evidence="3 4" key="1">
    <citation type="submission" date="2017-12" db="EMBL/GenBank/DDBJ databases">
        <authorList>
            <person name="Hurst M.R.H."/>
        </authorList>
    </citation>
    <scope>NUCLEOTIDE SEQUENCE [LARGE SCALE GENOMIC DNA]</scope>
    <source>
        <strain evidence="3 4">SY-3-19</strain>
    </source>
</reference>
<evidence type="ECO:0000256" key="1">
    <source>
        <dbReference type="ARBA" id="ARBA00023002"/>
    </source>
</evidence>
<dbReference type="Pfam" id="PF00248">
    <property type="entry name" value="Aldo_ket_red"/>
    <property type="match status" value="1"/>
</dbReference>
<evidence type="ECO:0000259" key="2">
    <source>
        <dbReference type="Pfam" id="PF00248"/>
    </source>
</evidence>
<feature type="domain" description="NADP-dependent oxidoreductase" evidence="2">
    <location>
        <begin position="16"/>
        <end position="309"/>
    </location>
</feature>
<dbReference type="Proteomes" id="UP000239504">
    <property type="component" value="Unassembled WGS sequence"/>
</dbReference>
<keyword evidence="4" id="KW-1185">Reference proteome</keyword>
<proteinExistence type="predicted"/>
<dbReference type="PANTHER" id="PTHR43625">
    <property type="entry name" value="AFLATOXIN B1 ALDEHYDE REDUCTASE"/>
    <property type="match status" value="1"/>
</dbReference>
<dbReference type="Gene3D" id="3.20.20.100">
    <property type="entry name" value="NADP-dependent oxidoreductase domain"/>
    <property type="match status" value="1"/>
</dbReference>
<gene>
    <name evidence="3" type="ORF">CW354_06225</name>
</gene>
<name>A0A2S7K5Z4_9PROT</name>
<dbReference type="CDD" id="cd19076">
    <property type="entry name" value="AKR_AKR13A_13D"/>
    <property type="match status" value="1"/>
</dbReference>
<protein>
    <submittedName>
        <fullName evidence="3">Aldo/keto reductase</fullName>
    </submittedName>
</protein>
<keyword evidence="1" id="KW-0560">Oxidoreductase</keyword>
<dbReference type="InterPro" id="IPR050791">
    <property type="entry name" value="Aldo-Keto_reductase"/>
</dbReference>
<accession>A0A2S7K5Z4</accession>
<dbReference type="PANTHER" id="PTHR43625:SF40">
    <property type="entry name" value="ALDO-KETO REDUCTASE YAKC [NADP(+)]"/>
    <property type="match status" value="1"/>
</dbReference>
<dbReference type="PRINTS" id="PR00069">
    <property type="entry name" value="ALDKETRDTASE"/>
</dbReference>